<reference evidence="1" key="1">
    <citation type="submission" date="2023-10" db="EMBL/GenBank/DDBJ databases">
        <authorList>
            <person name="Rodriguez Cubillos JULIANA M."/>
            <person name="De Vega J."/>
        </authorList>
    </citation>
    <scope>NUCLEOTIDE SEQUENCE</scope>
</reference>
<keyword evidence="2" id="KW-1185">Reference proteome</keyword>
<sequence>MMMMKKSILVVFFMMMFVMSSQLCFVHSRVLQSKEFRKDGVTSFVSSNNGDSKSSFSFILASGPSKKGPGH</sequence>
<gene>
    <name evidence="1" type="ORF">MILVUS5_LOCUS10699</name>
</gene>
<name>A0ACB0JAH7_TRIPR</name>
<protein>
    <submittedName>
        <fullName evidence="1">Uncharacterized protein</fullName>
    </submittedName>
</protein>
<dbReference type="Proteomes" id="UP001177021">
    <property type="component" value="Unassembled WGS sequence"/>
</dbReference>
<evidence type="ECO:0000313" key="2">
    <source>
        <dbReference type="Proteomes" id="UP001177021"/>
    </source>
</evidence>
<accession>A0ACB0JAH7</accession>
<dbReference type="EMBL" id="CASHSV030000024">
    <property type="protein sequence ID" value="CAJ2640933.1"/>
    <property type="molecule type" value="Genomic_DNA"/>
</dbReference>
<proteinExistence type="predicted"/>
<evidence type="ECO:0000313" key="1">
    <source>
        <dbReference type="EMBL" id="CAJ2640933.1"/>
    </source>
</evidence>
<organism evidence="1 2">
    <name type="scientific">Trifolium pratense</name>
    <name type="common">Red clover</name>
    <dbReference type="NCBI Taxonomy" id="57577"/>
    <lineage>
        <taxon>Eukaryota</taxon>
        <taxon>Viridiplantae</taxon>
        <taxon>Streptophyta</taxon>
        <taxon>Embryophyta</taxon>
        <taxon>Tracheophyta</taxon>
        <taxon>Spermatophyta</taxon>
        <taxon>Magnoliopsida</taxon>
        <taxon>eudicotyledons</taxon>
        <taxon>Gunneridae</taxon>
        <taxon>Pentapetalae</taxon>
        <taxon>rosids</taxon>
        <taxon>fabids</taxon>
        <taxon>Fabales</taxon>
        <taxon>Fabaceae</taxon>
        <taxon>Papilionoideae</taxon>
        <taxon>50 kb inversion clade</taxon>
        <taxon>NPAAA clade</taxon>
        <taxon>Hologalegina</taxon>
        <taxon>IRL clade</taxon>
        <taxon>Trifolieae</taxon>
        <taxon>Trifolium</taxon>
    </lineage>
</organism>
<comment type="caution">
    <text evidence="1">The sequence shown here is derived from an EMBL/GenBank/DDBJ whole genome shotgun (WGS) entry which is preliminary data.</text>
</comment>